<protein>
    <submittedName>
        <fullName evidence="1">Uncharacterized protein</fullName>
    </submittedName>
</protein>
<dbReference type="Proteomes" id="UP000324222">
    <property type="component" value="Unassembled WGS sequence"/>
</dbReference>
<organism evidence="1 2">
    <name type="scientific">Portunus trituberculatus</name>
    <name type="common">Swimming crab</name>
    <name type="synonym">Neptunus trituberculatus</name>
    <dbReference type="NCBI Taxonomy" id="210409"/>
    <lineage>
        <taxon>Eukaryota</taxon>
        <taxon>Metazoa</taxon>
        <taxon>Ecdysozoa</taxon>
        <taxon>Arthropoda</taxon>
        <taxon>Crustacea</taxon>
        <taxon>Multicrustacea</taxon>
        <taxon>Malacostraca</taxon>
        <taxon>Eumalacostraca</taxon>
        <taxon>Eucarida</taxon>
        <taxon>Decapoda</taxon>
        <taxon>Pleocyemata</taxon>
        <taxon>Brachyura</taxon>
        <taxon>Eubrachyura</taxon>
        <taxon>Portunoidea</taxon>
        <taxon>Portunidae</taxon>
        <taxon>Portuninae</taxon>
        <taxon>Portunus</taxon>
    </lineage>
</organism>
<dbReference type="AlphaFoldDB" id="A0A5B7CXH6"/>
<proteinExistence type="predicted"/>
<accession>A0A5B7CXH6</accession>
<comment type="caution">
    <text evidence="1">The sequence shown here is derived from an EMBL/GenBank/DDBJ whole genome shotgun (WGS) entry which is preliminary data.</text>
</comment>
<sequence length="95" mass="10450">MSWGELPRLNRLRATFGTTTLEFSGSTGSKSHSFYKIMIGPKLGSVCPVSLSTFIKFVLHLTDTHCTHHLSTQFVPLESVRRSRLTQLGAQGGTV</sequence>
<dbReference type="EMBL" id="VSRR010000330">
    <property type="protein sequence ID" value="MPC14129.1"/>
    <property type="molecule type" value="Genomic_DNA"/>
</dbReference>
<evidence type="ECO:0000313" key="2">
    <source>
        <dbReference type="Proteomes" id="UP000324222"/>
    </source>
</evidence>
<gene>
    <name evidence="1" type="ORF">E2C01_006881</name>
</gene>
<reference evidence="1 2" key="1">
    <citation type="submission" date="2019-05" db="EMBL/GenBank/DDBJ databases">
        <title>Another draft genome of Portunus trituberculatus and its Hox gene families provides insights of decapod evolution.</title>
        <authorList>
            <person name="Jeong J.-H."/>
            <person name="Song I."/>
            <person name="Kim S."/>
            <person name="Choi T."/>
            <person name="Kim D."/>
            <person name="Ryu S."/>
            <person name="Kim W."/>
        </authorList>
    </citation>
    <scope>NUCLEOTIDE SEQUENCE [LARGE SCALE GENOMIC DNA]</scope>
    <source>
        <tissue evidence="1">Muscle</tissue>
    </source>
</reference>
<keyword evidence="2" id="KW-1185">Reference proteome</keyword>
<name>A0A5B7CXH6_PORTR</name>
<evidence type="ECO:0000313" key="1">
    <source>
        <dbReference type="EMBL" id="MPC14129.1"/>
    </source>
</evidence>